<keyword evidence="1" id="KW-0143">Chaperone</keyword>
<feature type="compositionally biased region" description="Low complexity" evidence="2">
    <location>
        <begin position="133"/>
        <end position="153"/>
    </location>
</feature>
<feature type="compositionally biased region" description="Basic residues" evidence="2">
    <location>
        <begin position="236"/>
        <end position="248"/>
    </location>
</feature>
<dbReference type="Proteomes" id="UP000006352">
    <property type="component" value="Unassembled WGS sequence"/>
</dbReference>
<dbReference type="InterPro" id="IPR051339">
    <property type="entry name" value="DnaJ_subfamily_B"/>
</dbReference>
<proteinExistence type="predicted"/>
<keyword evidence="5" id="KW-1185">Reference proteome</keyword>
<dbReference type="SUPFAM" id="SSF46565">
    <property type="entry name" value="Chaperone J-domain"/>
    <property type="match status" value="1"/>
</dbReference>
<dbReference type="GO" id="GO:0051087">
    <property type="term" value="F:protein-folding chaperone binding"/>
    <property type="evidence" value="ECO:0007669"/>
    <property type="project" value="TreeGrafter"/>
</dbReference>
<dbReference type="SUPFAM" id="SSF49493">
    <property type="entry name" value="HSP40/DnaJ peptide-binding domain"/>
    <property type="match status" value="1"/>
</dbReference>
<dbReference type="InterPro" id="IPR002939">
    <property type="entry name" value="DnaJ_C"/>
</dbReference>
<feature type="domain" description="J" evidence="3">
    <location>
        <begin position="9"/>
        <end position="76"/>
    </location>
</feature>
<organism evidence="4 5">
    <name type="scientific">Fibroporia radiculosa</name>
    <dbReference type="NCBI Taxonomy" id="599839"/>
    <lineage>
        <taxon>Eukaryota</taxon>
        <taxon>Fungi</taxon>
        <taxon>Dikarya</taxon>
        <taxon>Basidiomycota</taxon>
        <taxon>Agaricomycotina</taxon>
        <taxon>Agaricomycetes</taxon>
        <taxon>Polyporales</taxon>
        <taxon>Fibroporiaceae</taxon>
        <taxon>Fibroporia</taxon>
    </lineage>
</organism>
<sequence length="496" mass="55477">MPVPVSNANYFEVLDLQPDNAGIEDIRGAYKRLALKWHPDRHTTDKEEAQQKFVEINEAYKTLLDAFERQSRHTSSQSKARHRSPTPSAASSCNESKSAGSESGTKSTQDDNEQPAEEQAQRPTHPTSPPASPKSKPQNCSSPNSGDSSSAHSKTGNRGQSPSRPTHDEQPQPSSSQFRNDSRGHAASHNSSNNSHGCSSSSHSKMNSDAQSTFSSAKHDSDAHTCHSSHAPQEAHKRHTRSRKRHTHQWSEDGDYQHRAAETSPKRSKLDEDMIDYEIINLGTPIAPLRSHGSKGQLSEDWAFPLHLTLEDIYFGTTHRYRITRTLQSESTQSVKIDVRVSPRWRNGTRVRVAGAGNQRKDGTFQDIVFIVEEEPHPRFKRVHDDLVVSVQVPWIDVRPCPRVYPSRGDCEKSVREDELYVQGFDGEEYVLSIPRTLVEGADGTRIIGAGMPIHQGGKIAGKGDLIVKWDFVFPNVEGAQRSRWQGLKKAMYWRS</sequence>
<evidence type="ECO:0000256" key="2">
    <source>
        <dbReference type="SAM" id="MobiDB-lite"/>
    </source>
</evidence>
<dbReference type="GO" id="GO:0006457">
    <property type="term" value="P:protein folding"/>
    <property type="evidence" value="ECO:0007669"/>
    <property type="project" value="InterPro"/>
</dbReference>
<gene>
    <name evidence="4" type="ORF">FIBRA_05743</name>
</gene>
<dbReference type="PRINTS" id="PR00625">
    <property type="entry name" value="JDOMAIN"/>
</dbReference>
<name>J4GRJ1_9APHY</name>
<dbReference type="InterPro" id="IPR008971">
    <property type="entry name" value="HSP40/DnaJ_pept-bd"/>
</dbReference>
<feature type="region of interest" description="Disordered" evidence="2">
    <location>
        <begin position="69"/>
        <end position="270"/>
    </location>
</feature>
<dbReference type="GO" id="GO:0051082">
    <property type="term" value="F:unfolded protein binding"/>
    <property type="evidence" value="ECO:0007669"/>
    <property type="project" value="InterPro"/>
</dbReference>
<dbReference type="STRING" id="599839.J4GRJ1"/>
<accession>J4GRJ1</accession>
<feature type="compositionally biased region" description="Low complexity" evidence="2">
    <location>
        <begin position="185"/>
        <end position="208"/>
    </location>
</feature>
<feature type="compositionally biased region" description="Polar residues" evidence="2">
    <location>
        <begin position="85"/>
        <end position="107"/>
    </location>
</feature>
<reference evidence="4 5" key="1">
    <citation type="journal article" date="2012" name="Appl. Environ. Microbiol.">
        <title>Short-read sequencing for genomic analysis of the brown rot fungus Fibroporia radiculosa.</title>
        <authorList>
            <person name="Tang J.D."/>
            <person name="Perkins A.D."/>
            <person name="Sonstegard T.S."/>
            <person name="Schroeder S.G."/>
            <person name="Burgess S.C."/>
            <person name="Diehl S.V."/>
        </authorList>
    </citation>
    <scope>NUCLEOTIDE SEQUENCE [LARGE SCALE GENOMIC DNA]</scope>
    <source>
        <strain evidence="4 5">TFFH 294</strain>
    </source>
</reference>
<dbReference type="Pfam" id="PF01556">
    <property type="entry name" value="DnaJ_C"/>
    <property type="match status" value="1"/>
</dbReference>
<dbReference type="AlphaFoldDB" id="J4GRJ1"/>
<dbReference type="CDD" id="cd06257">
    <property type="entry name" value="DnaJ"/>
    <property type="match status" value="1"/>
</dbReference>
<dbReference type="GO" id="GO:0005829">
    <property type="term" value="C:cytosol"/>
    <property type="evidence" value="ECO:0007669"/>
    <property type="project" value="TreeGrafter"/>
</dbReference>
<feature type="compositionally biased region" description="Basic and acidic residues" evidence="2">
    <location>
        <begin position="249"/>
        <end position="270"/>
    </location>
</feature>
<dbReference type="Gene3D" id="1.10.287.110">
    <property type="entry name" value="DnaJ domain"/>
    <property type="match status" value="1"/>
</dbReference>
<dbReference type="InParanoid" id="J4GRJ1"/>
<dbReference type="Pfam" id="PF00226">
    <property type="entry name" value="DnaJ"/>
    <property type="match status" value="1"/>
</dbReference>
<dbReference type="Gene3D" id="2.60.260.20">
    <property type="entry name" value="Urease metallochaperone UreE, N-terminal domain"/>
    <property type="match status" value="2"/>
</dbReference>
<dbReference type="InterPro" id="IPR001623">
    <property type="entry name" value="DnaJ_domain"/>
</dbReference>
<evidence type="ECO:0000259" key="3">
    <source>
        <dbReference type="PROSITE" id="PS50076"/>
    </source>
</evidence>
<dbReference type="SMART" id="SM00271">
    <property type="entry name" value="DnaJ"/>
    <property type="match status" value="1"/>
</dbReference>
<dbReference type="PANTHER" id="PTHR24078:SF553">
    <property type="entry name" value="DNAJ HOMOLOG SUBFAMILY B MEMBER 5"/>
    <property type="match status" value="1"/>
</dbReference>
<dbReference type="PANTHER" id="PTHR24078">
    <property type="entry name" value="DNAJ HOMOLOG SUBFAMILY C MEMBER"/>
    <property type="match status" value="1"/>
</dbReference>
<protein>
    <recommendedName>
        <fullName evidence="3">J domain-containing protein</fullName>
    </recommendedName>
</protein>
<evidence type="ECO:0000256" key="1">
    <source>
        <dbReference type="ARBA" id="ARBA00023186"/>
    </source>
</evidence>
<dbReference type="GeneID" id="24098516"/>
<dbReference type="EMBL" id="HE797120">
    <property type="protein sequence ID" value="CCM03605.1"/>
    <property type="molecule type" value="Genomic_DNA"/>
</dbReference>
<evidence type="ECO:0000313" key="4">
    <source>
        <dbReference type="EMBL" id="CCM03605.1"/>
    </source>
</evidence>
<dbReference type="CDD" id="cd10747">
    <property type="entry name" value="DnaJ_C"/>
    <property type="match status" value="1"/>
</dbReference>
<dbReference type="OrthoDB" id="10250354at2759"/>
<dbReference type="PROSITE" id="PS50076">
    <property type="entry name" value="DNAJ_2"/>
    <property type="match status" value="1"/>
</dbReference>
<dbReference type="InterPro" id="IPR036869">
    <property type="entry name" value="J_dom_sf"/>
</dbReference>
<dbReference type="HOGENOM" id="CLU_031313_0_0_1"/>
<dbReference type="GO" id="GO:0006413">
    <property type="term" value="P:translational initiation"/>
    <property type="evidence" value="ECO:0007669"/>
    <property type="project" value="TreeGrafter"/>
</dbReference>
<feature type="compositionally biased region" description="Polar residues" evidence="2">
    <location>
        <begin position="154"/>
        <end position="164"/>
    </location>
</feature>
<evidence type="ECO:0000313" key="5">
    <source>
        <dbReference type="Proteomes" id="UP000006352"/>
    </source>
</evidence>
<dbReference type="RefSeq" id="XP_012182888.1">
    <property type="nucleotide sequence ID" value="XM_012327498.1"/>
</dbReference>